<evidence type="ECO:0000313" key="4">
    <source>
        <dbReference type="Proteomes" id="UP000309215"/>
    </source>
</evidence>
<keyword evidence="2" id="KW-0472">Membrane</keyword>
<dbReference type="AlphaFoldDB" id="A0A4U1JFV8"/>
<feature type="transmembrane region" description="Helical" evidence="2">
    <location>
        <begin position="42"/>
        <end position="64"/>
    </location>
</feature>
<dbReference type="RefSeq" id="WP_136929081.1">
    <property type="nucleotide sequence ID" value="NZ_SSMQ01000010.1"/>
</dbReference>
<evidence type="ECO:0000256" key="1">
    <source>
        <dbReference type="SAM" id="MobiDB-lite"/>
    </source>
</evidence>
<comment type="caution">
    <text evidence="3">The sequence shown here is derived from an EMBL/GenBank/DDBJ whole genome shotgun (WGS) entry which is preliminary data.</text>
</comment>
<name>A0A4U1JFV8_9BACT</name>
<gene>
    <name evidence="3" type="ORF">E8A74_11815</name>
</gene>
<protein>
    <submittedName>
        <fullName evidence="3">Uncharacterized protein</fullName>
    </submittedName>
</protein>
<dbReference type="EMBL" id="SSMQ01000010">
    <property type="protein sequence ID" value="TKD09408.1"/>
    <property type="molecule type" value="Genomic_DNA"/>
</dbReference>
<feature type="region of interest" description="Disordered" evidence="1">
    <location>
        <begin position="617"/>
        <end position="654"/>
    </location>
</feature>
<sequence>MAEAKRVDFNALPREVRERLISCMQHQSSPYPLLSSVPSQGAAIAGWFILALLGFILVVGTLLYEFGRTLQSMPLMFVYFLGTAIVFLSILFLVRRVRLGSALPYKPGRFLFPMDFINAEDRVLRIVPMSTLVDFRGVHQHTNGIYNGTTLTFTFEGGLTESFTIHGKERAEEVLRQLGDSQRQVREAAQARDFDTLLKLDPLFEVRVKDTWAVQAPRDEDMQQPAAQSIGALFAKGTILGVSAAIAALLALPTWHLRNVASDEAMFATAMRLDDEYEWEHYVRKGKRHLDEARDEHLPRAALRGAKKKGSVTALREFLKKYPKSVVEQEARDEIHALFTKTLGEFREQASIDDPKLLPFMEKLLAYLEKNDTARVEARFEAPSTEKLDKVDELLRSKLGGEIAGGGNIVAVAPHFGEKVGVQREAEIVRSLQQGFEKVFPADVMALKQGPRIGPDGKPLAVQPKDVRDPYDRLRDAASSKSIADMRAALDSLDARDAKIGKDPEASTVEAPTIEVRYEVGWAGDFFTEDKGDRKFVGIVVDFHVVMKIPGEADKLEFDLPVQPPDHFTVDYTNPMYGIGGGPSEGRVYDVMAARAFDQLSDKMRRVFFKIGSKAYGPLDPDDLQDMAPTPPDSVLGGPGGKALPSGKRPGTKL</sequence>
<reference evidence="3 4" key="1">
    <citation type="submission" date="2019-04" db="EMBL/GenBank/DDBJ databases">
        <authorList>
            <person name="Li Y."/>
            <person name="Wang J."/>
        </authorList>
    </citation>
    <scope>NUCLEOTIDE SEQUENCE [LARGE SCALE GENOMIC DNA]</scope>
    <source>
        <strain evidence="3 4">DSM 14668</strain>
    </source>
</reference>
<dbReference type="OrthoDB" id="8771386at2"/>
<feature type="transmembrane region" description="Helical" evidence="2">
    <location>
        <begin position="76"/>
        <end position="94"/>
    </location>
</feature>
<evidence type="ECO:0000256" key="2">
    <source>
        <dbReference type="SAM" id="Phobius"/>
    </source>
</evidence>
<proteinExistence type="predicted"/>
<keyword evidence="2" id="KW-1133">Transmembrane helix</keyword>
<keyword evidence="2" id="KW-0812">Transmembrane</keyword>
<keyword evidence="4" id="KW-1185">Reference proteome</keyword>
<evidence type="ECO:0000313" key="3">
    <source>
        <dbReference type="EMBL" id="TKD09408.1"/>
    </source>
</evidence>
<organism evidence="3 4">
    <name type="scientific">Polyangium fumosum</name>
    <dbReference type="NCBI Taxonomy" id="889272"/>
    <lineage>
        <taxon>Bacteria</taxon>
        <taxon>Pseudomonadati</taxon>
        <taxon>Myxococcota</taxon>
        <taxon>Polyangia</taxon>
        <taxon>Polyangiales</taxon>
        <taxon>Polyangiaceae</taxon>
        <taxon>Polyangium</taxon>
    </lineage>
</organism>
<accession>A0A4U1JFV8</accession>
<dbReference type="Proteomes" id="UP000309215">
    <property type="component" value="Unassembled WGS sequence"/>
</dbReference>